<organism evidence="2">
    <name type="scientific">viral metagenome</name>
    <dbReference type="NCBI Taxonomy" id="1070528"/>
    <lineage>
        <taxon>unclassified sequences</taxon>
        <taxon>metagenomes</taxon>
        <taxon>organismal metagenomes</taxon>
    </lineage>
</organism>
<reference evidence="2" key="1">
    <citation type="journal article" date="2020" name="Nature">
        <title>Giant virus diversity and host interactions through global metagenomics.</title>
        <authorList>
            <person name="Schulz F."/>
            <person name="Roux S."/>
            <person name="Paez-Espino D."/>
            <person name="Jungbluth S."/>
            <person name="Walsh D.A."/>
            <person name="Denef V.J."/>
            <person name="McMahon K.D."/>
            <person name="Konstantinidis K.T."/>
            <person name="Eloe-Fadrosh E.A."/>
            <person name="Kyrpides N.C."/>
            <person name="Woyke T."/>
        </authorList>
    </citation>
    <scope>NUCLEOTIDE SEQUENCE</scope>
    <source>
        <strain evidence="2">GVMAG-M-3300023174-116</strain>
    </source>
</reference>
<accession>A0A6C0D6C6</accession>
<evidence type="ECO:0008006" key="3">
    <source>
        <dbReference type="Google" id="ProtNLM"/>
    </source>
</evidence>
<dbReference type="InterPro" id="IPR036465">
    <property type="entry name" value="vWFA_dom_sf"/>
</dbReference>
<dbReference type="SUPFAM" id="SSF53300">
    <property type="entry name" value="vWA-like"/>
    <property type="match status" value="1"/>
</dbReference>
<feature type="region of interest" description="Disordered" evidence="1">
    <location>
        <begin position="207"/>
        <end position="231"/>
    </location>
</feature>
<evidence type="ECO:0000313" key="2">
    <source>
        <dbReference type="EMBL" id="QHT11459.1"/>
    </source>
</evidence>
<evidence type="ECO:0000256" key="1">
    <source>
        <dbReference type="SAM" id="MobiDB-lite"/>
    </source>
</evidence>
<protein>
    <recommendedName>
        <fullName evidence="3">VWFA domain-containing protein</fullName>
    </recommendedName>
</protein>
<dbReference type="CDD" id="cd00198">
    <property type="entry name" value="vWFA"/>
    <property type="match status" value="1"/>
</dbReference>
<sequence>MTSFIQEVVAIIDRSGSMCGKEADTVGGINSALTIIRQDVKPGEVVNVSIKLFDHEEHMLIRSLNIKEVRPLELRQFVPRGQTALYDAIGSSLTYFMEKKLHNPSSYNKCLIYVATDGCENCSTNYNAQSLKKLIASAQESYGIELIYLGANQDAILEAEKIGILPSHALNYSETAEQCNAAYRSVANVANRQKSCSNTAFTQVERSQSYVPSTPPAKSDRPEPPPLVRQKSMFTRVSF</sequence>
<proteinExistence type="predicted"/>
<dbReference type="AlphaFoldDB" id="A0A6C0D6C6"/>
<dbReference type="EMBL" id="MN739534">
    <property type="protein sequence ID" value="QHT11459.1"/>
    <property type="molecule type" value="Genomic_DNA"/>
</dbReference>
<dbReference type="Gene3D" id="3.40.50.410">
    <property type="entry name" value="von Willebrand factor, type A domain"/>
    <property type="match status" value="1"/>
</dbReference>
<name>A0A6C0D6C6_9ZZZZ</name>